<feature type="transmembrane region" description="Helical" evidence="3">
    <location>
        <begin position="40"/>
        <end position="59"/>
    </location>
</feature>
<evidence type="ECO:0000313" key="5">
    <source>
        <dbReference type="WBParaSite" id="ACAC_0000027601-mRNA-1"/>
    </source>
</evidence>
<keyword evidence="3" id="KW-1133">Transmembrane helix</keyword>
<evidence type="ECO:0000313" key="4">
    <source>
        <dbReference type="Proteomes" id="UP000035642"/>
    </source>
</evidence>
<dbReference type="WBParaSite" id="ACAC_0000027601-mRNA-1">
    <property type="protein sequence ID" value="ACAC_0000027601-mRNA-1"/>
    <property type="gene ID" value="ACAC_0000027601"/>
</dbReference>
<dbReference type="AlphaFoldDB" id="A0A0K0CT99"/>
<feature type="coiled-coil region" evidence="1">
    <location>
        <begin position="283"/>
        <end position="314"/>
    </location>
</feature>
<keyword evidence="3" id="KW-0472">Membrane</keyword>
<keyword evidence="1" id="KW-0175">Coiled coil</keyword>
<keyword evidence="4" id="KW-1185">Reference proteome</keyword>
<proteinExistence type="predicted"/>
<reference evidence="5" key="2">
    <citation type="submission" date="2017-02" db="UniProtKB">
        <authorList>
            <consortium name="WormBaseParasite"/>
        </authorList>
    </citation>
    <scope>IDENTIFICATION</scope>
</reference>
<name>A0A0K0CT99_ANGCA</name>
<feature type="transmembrane region" description="Helical" evidence="3">
    <location>
        <begin position="364"/>
        <end position="382"/>
    </location>
</feature>
<feature type="region of interest" description="Disordered" evidence="2">
    <location>
        <begin position="251"/>
        <end position="270"/>
    </location>
</feature>
<organism evidence="4 5">
    <name type="scientific">Angiostrongylus cantonensis</name>
    <name type="common">Rat lungworm</name>
    <dbReference type="NCBI Taxonomy" id="6313"/>
    <lineage>
        <taxon>Eukaryota</taxon>
        <taxon>Metazoa</taxon>
        <taxon>Ecdysozoa</taxon>
        <taxon>Nematoda</taxon>
        <taxon>Chromadorea</taxon>
        <taxon>Rhabditida</taxon>
        <taxon>Rhabditina</taxon>
        <taxon>Rhabditomorpha</taxon>
        <taxon>Strongyloidea</taxon>
        <taxon>Metastrongylidae</taxon>
        <taxon>Angiostrongylus</taxon>
    </lineage>
</organism>
<feature type="transmembrane region" description="Helical" evidence="3">
    <location>
        <begin position="102"/>
        <end position="120"/>
    </location>
</feature>
<evidence type="ECO:0000256" key="1">
    <source>
        <dbReference type="SAM" id="Coils"/>
    </source>
</evidence>
<reference evidence="4" key="1">
    <citation type="submission" date="2012-09" db="EMBL/GenBank/DDBJ databases">
        <authorList>
            <person name="Martin A.A."/>
        </authorList>
    </citation>
    <scope>NUCLEOTIDE SEQUENCE</scope>
</reference>
<evidence type="ECO:0000256" key="2">
    <source>
        <dbReference type="SAM" id="MobiDB-lite"/>
    </source>
</evidence>
<protein>
    <submittedName>
        <fullName evidence="5">HAP1 N-terminal domain-containing protein</fullName>
    </submittedName>
</protein>
<sequence length="385" mass="44039">ESRELSENKRVDGEIGHFHGKCDEVGGRFNENSSSSCIRYCFNLLLYTNFFFLGLHFIYKILIPEGERRGVIEYEMGLMREQLLQNANLLASPHFSRSGSMTSNQGGGFFFILMFFFLYFQRFVEHQSFSLSGPEGNSVSLNTFSGDLDEIALILRQQQIIVDLRMSSIVDSLEKRTSLRSFELHKLQELESAYSRMKLEVERLVEEKAVAGLENMNVKLLLDRIIEDNDRRREESAELRAMLTTRFERQSLVAGNSPRPDSGHWSAGHSDDGCSDLDEDLCLERQCRQLKALNENLNRLLVDRNKEIEKLEKRLSETTPTFVSSPSFSLGNTESSDWCGLWDTSVSEEHSECNSLRPPSDFSVMFEIILFAAPSIITMWLVSNS</sequence>
<dbReference type="STRING" id="6313.A0A0K0CT99"/>
<keyword evidence="3" id="KW-0812">Transmembrane</keyword>
<evidence type="ECO:0000256" key="3">
    <source>
        <dbReference type="SAM" id="Phobius"/>
    </source>
</evidence>
<dbReference type="Proteomes" id="UP000035642">
    <property type="component" value="Unassembled WGS sequence"/>
</dbReference>
<accession>A0A0K0CT99</accession>